<evidence type="ECO:0000313" key="3">
    <source>
        <dbReference type="WBParaSite" id="L893_g26214.t1"/>
    </source>
</evidence>
<evidence type="ECO:0000313" key="2">
    <source>
        <dbReference type="Proteomes" id="UP000095287"/>
    </source>
</evidence>
<dbReference type="Proteomes" id="UP000095287">
    <property type="component" value="Unplaced"/>
</dbReference>
<reference evidence="3" key="1">
    <citation type="submission" date="2016-11" db="UniProtKB">
        <authorList>
            <consortium name="WormBaseParasite"/>
        </authorList>
    </citation>
    <scope>IDENTIFICATION</scope>
</reference>
<organism evidence="2 3">
    <name type="scientific">Steinernema glaseri</name>
    <dbReference type="NCBI Taxonomy" id="37863"/>
    <lineage>
        <taxon>Eukaryota</taxon>
        <taxon>Metazoa</taxon>
        <taxon>Ecdysozoa</taxon>
        <taxon>Nematoda</taxon>
        <taxon>Chromadorea</taxon>
        <taxon>Rhabditida</taxon>
        <taxon>Tylenchina</taxon>
        <taxon>Panagrolaimomorpha</taxon>
        <taxon>Strongyloidoidea</taxon>
        <taxon>Steinernematidae</taxon>
        <taxon>Steinernema</taxon>
    </lineage>
</organism>
<evidence type="ECO:0000256" key="1">
    <source>
        <dbReference type="SAM" id="Phobius"/>
    </source>
</evidence>
<name>A0A1I7ZG70_9BILA</name>
<feature type="transmembrane region" description="Helical" evidence="1">
    <location>
        <begin position="72"/>
        <end position="96"/>
    </location>
</feature>
<keyword evidence="1" id="KW-1133">Transmembrane helix</keyword>
<feature type="transmembrane region" description="Helical" evidence="1">
    <location>
        <begin position="41"/>
        <end position="60"/>
    </location>
</feature>
<sequence length="137" mass="15949">MENSCDTTDKCEEPQLTNAPRTPLEAELDLYFFNIQKRVHWYIHGVLLAYINGAVVKYGFNPINAKAAWISMLVYMMTYLAYWFLIIELVIFGNFWGGAPISKFVYNLIGMPFRSAETPEQRDRRSWIAAVRERLSL</sequence>
<protein>
    <submittedName>
        <fullName evidence="3">Very-long-chain 3-oxoacyl-CoA synthase</fullName>
    </submittedName>
</protein>
<keyword evidence="2" id="KW-1185">Reference proteome</keyword>
<proteinExistence type="predicted"/>
<accession>A0A1I7ZG70</accession>
<keyword evidence="1" id="KW-0812">Transmembrane</keyword>
<dbReference type="AlphaFoldDB" id="A0A1I7ZG70"/>
<keyword evidence="1" id="KW-0472">Membrane</keyword>
<dbReference type="WBParaSite" id="L893_g26214.t1">
    <property type="protein sequence ID" value="L893_g26214.t1"/>
    <property type="gene ID" value="L893_g26214"/>
</dbReference>